<feature type="compositionally biased region" description="Acidic residues" evidence="6">
    <location>
        <begin position="68"/>
        <end position="90"/>
    </location>
</feature>
<keyword evidence="4 5" id="KW-0539">Nucleus</keyword>
<dbReference type="Pfam" id="PF17405">
    <property type="entry name" value="Nrap_D4"/>
    <property type="match status" value="1"/>
</dbReference>
<evidence type="ECO:0000259" key="7">
    <source>
        <dbReference type="Pfam" id="PF03813"/>
    </source>
</evidence>
<reference evidence="13" key="1">
    <citation type="submission" date="2013-07" db="EMBL/GenBank/DDBJ databases">
        <title>The Genome Sequence of Cryptococcus bestiolae CBS10118.</title>
        <authorList>
            <consortium name="The Broad Institute Genome Sequencing Platform"/>
            <person name="Cuomo C."/>
            <person name="Litvintseva A."/>
            <person name="Chen Y."/>
            <person name="Heitman J."/>
            <person name="Sun S."/>
            <person name="Springer D."/>
            <person name="Dromer F."/>
            <person name="Young S.K."/>
            <person name="Zeng Q."/>
            <person name="Gargeya S."/>
            <person name="Fitzgerald M."/>
            <person name="Abouelleil A."/>
            <person name="Alvarado L."/>
            <person name="Berlin A.M."/>
            <person name="Chapman S.B."/>
            <person name="Dewar J."/>
            <person name="Goldberg J."/>
            <person name="Griggs A."/>
            <person name="Gujja S."/>
            <person name="Hansen M."/>
            <person name="Howarth C."/>
            <person name="Imamovic A."/>
            <person name="Larimer J."/>
            <person name="McCowan C."/>
            <person name="Murphy C."/>
            <person name="Pearson M."/>
            <person name="Priest M."/>
            <person name="Roberts A."/>
            <person name="Saif S."/>
            <person name="Shea T."/>
            <person name="Sykes S."/>
            <person name="Wortman J."/>
            <person name="Nusbaum C."/>
            <person name="Birren B."/>
        </authorList>
    </citation>
    <scope>NUCLEOTIDE SEQUENCE [LARGE SCALE GENOMIC DNA]</scope>
    <source>
        <strain evidence="13">CBS 10118</strain>
    </source>
</reference>
<dbReference type="Pfam" id="PF17403">
    <property type="entry name" value="Nrap_D2"/>
    <property type="match status" value="1"/>
</dbReference>
<keyword evidence="5" id="KW-0690">Ribosome biogenesis</keyword>
<feature type="region of interest" description="Disordered" evidence="6">
    <location>
        <begin position="1"/>
        <end position="105"/>
    </location>
</feature>
<reference evidence="13" key="2">
    <citation type="submission" date="2014-01" db="EMBL/GenBank/DDBJ databases">
        <title>Evolution of pathogenesis and genome organization in the Tremellales.</title>
        <authorList>
            <person name="Cuomo C."/>
            <person name="Litvintseva A."/>
            <person name="Heitman J."/>
            <person name="Chen Y."/>
            <person name="Sun S."/>
            <person name="Springer D."/>
            <person name="Dromer F."/>
            <person name="Young S."/>
            <person name="Zeng Q."/>
            <person name="Chapman S."/>
            <person name="Gujja S."/>
            <person name="Saif S."/>
            <person name="Birren B."/>
        </authorList>
    </citation>
    <scope>NUCLEOTIDE SEQUENCE</scope>
    <source>
        <strain evidence="13">CBS 10118</strain>
    </source>
</reference>
<dbReference type="Pfam" id="PF17407">
    <property type="entry name" value="Nrap_D6"/>
    <property type="match status" value="1"/>
</dbReference>
<dbReference type="GO" id="GO:0006409">
    <property type="term" value="P:tRNA export from nucleus"/>
    <property type="evidence" value="ECO:0007669"/>
    <property type="project" value="TreeGrafter"/>
</dbReference>
<dbReference type="GO" id="GO:0032545">
    <property type="term" value="C:CURI complex"/>
    <property type="evidence" value="ECO:0007669"/>
    <property type="project" value="TreeGrafter"/>
</dbReference>
<keyword evidence="5" id="KW-0698">rRNA processing</keyword>
<evidence type="ECO:0000259" key="9">
    <source>
        <dbReference type="Pfam" id="PF17404"/>
    </source>
</evidence>
<evidence type="ECO:0000256" key="6">
    <source>
        <dbReference type="SAM" id="MobiDB-lite"/>
    </source>
</evidence>
<evidence type="ECO:0000259" key="8">
    <source>
        <dbReference type="Pfam" id="PF17403"/>
    </source>
</evidence>
<dbReference type="Pfam" id="PF03813">
    <property type="entry name" value="Nrap"/>
    <property type="match status" value="1"/>
</dbReference>
<evidence type="ECO:0000313" key="13">
    <source>
        <dbReference type="EMBL" id="OCF23319.1"/>
    </source>
</evidence>
<dbReference type="Pfam" id="PF17404">
    <property type="entry name" value="Nrap_D3"/>
    <property type="match status" value="1"/>
</dbReference>
<feature type="domain" description="Nrap protein" evidence="7">
    <location>
        <begin position="236"/>
        <end position="370"/>
    </location>
</feature>
<dbReference type="InterPro" id="IPR035367">
    <property type="entry name" value="Nrap_D2"/>
</dbReference>
<evidence type="ECO:0000259" key="10">
    <source>
        <dbReference type="Pfam" id="PF17405"/>
    </source>
</evidence>
<evidence type="ECO:0000256" key="2">
    <source>
        <dbReference type="ARBA" id="ARBA00006674"/>
    </source>
</evidence>
<evidence type="ECO:0000256" key="1">
    <source>
        <dbReference type="ARBA" id="ARBA00004604"/>
    </source>
</evidence>
<feature type="domain" description="Nrap protein" evidence="10">
    <location>
        <begin position="714"/>
        <end position="922"/>
    </location>
</feature>
<dbReference type="Gene3D" id="3.30.70.3030">
    <property type="match status" value="1"/>
</dbReference>
<dbReference type="Pfam" id="PF17406">
    <property type="entry name" value="Nrap_D5"/>
    <property type="match status" value="1"/>
</dbReference>
<dbReference type="STRING" id="1296100.A0A1B9FX29"/>
<dbReference type="GO" id="GO:0006364">
    <property type="term" value="P:rRNA processing"/>
    <property type="evidence" value="ECO:0007669"/>
    <property type="project" value="UniProtKB-KW"/>
</dbReference>
<protein>
    <recommendedName>
        <fullName evidence="5">U3 small nucleolar RNA-associated protein 22</fullName>
    </recommendedName>
</protein>
<keyword evidence="3 5" id="KW-0694">RNA-binding</keyword>
<comment type="subcellular location">
    <subcellularLocation>
        <location evidence="1 5">Nucleus</location>
        <location evidence="1 5">Nucleolus</location>
    </subcellularLocation>
</comment>
<evidence type="ECO:0000256" key="3">
    <source>
        <dbReference type="ARBA" id="ARBA00022884"/>
    </source>
</evidence>
<evidence type="ECO:0000259" key="12">
    <source>
        <dbReference type="Pfam" id="PF17407"/>
    </source>
</evidence>
<organism evidence="13">
    <name type="scientific">Kwoniella bestiolae CBS 10118</name>
    <dbReference type="NCBI Taxonomy" id="1296100"/>
    <lineage>
        <taxon>Eukaryota</taxon>
        <taxon>Fungi</taxon>
        <taxon>Dikarya</taxon>
        <taxon>Basidiomycota</taxon>
        <taxon>Agaricomycotina</taxon>
        <taxon>Tremellomycetes</taxon>
        <taxon>Tremellales</taxon>
        <taxon>Cryptococcaceae</taxon>
        <taxon>Kwoniella</taxon>
    </lineage>
</organism>
<dbReference type="EMBL" id="KI894024">
    <property type="protein sequence ID" value="OCF23319.1"/>
    <property type="molecule type" value="Genomic_DNA"/>
</dbReference>
<dbReference type="Gene3D" id="1.10.1410.10">
    <property type="match status" value="1"/>
</dbReference>
<dbReference type="OrthoDB" id="10251401at2759"/>
<dbReference type="InterPro" id="IPR035082">
    <property type="entry name" value="Nrap_D1"/>
</dbReference>
<dbReference type="InterPro" id="IPR005554">
    <property type="entry name" value="NOL6/Upt22"/>
</dbReference>
<dbReference type="InterPro" id="IPR035368">
    <property type="entry name" value="Nrap_D3"/>
</dbReference>
<dbReference type="AlphaFoldDB" id="A0A1B9FX29"/>
<evidence type="ECO:0000259" key="11">
    <source>
        <dbReference type="Pfam" id="PF17406"/>
    </source>
</evidence>
<gene>
    <name evidence="13" type="ORF">I302_07673</name>
</gene>
<evidence type="ECO:0000256" key="5">
    <source>
        <dbReference type="RuleBase" id="RU364032"/>
    </source>
</evidence>
<feature type="domain" description="Nrap protein" evidence="9">
    <location>
        <begin position="552"/>
        <end position="684"/>
    </location>
</feature>
<dbReference type="PANTHER" id="PTHR17972:SF0">
    <property type="entry name" value="NUCLEOLAR PROTEIN 6"/>
    <property type="match status" value="1"/>
</dbReference>
<proteinExistence type="inferred from homology"/>
<dbReference type="VEuPathDB" id="FungiDB:I302_07673"/>
<dbReference type="GO" id="GO:0034456">
    <property type="term" value="C:UTP-C complex"/>
    <property type="evidence" value="ECO:0007669"/>
    <property type="project" value="TreeGrafter"/>
</dbReference>
<sequence>MSSTKSLKRKASTSKVGSKKRVPIQQPSPSPSDLDEGFENLEDGIGADDDVEDEGIYDDPMIDRQGSDDDDDEDENDEDGSEEEEEEEEGASPKAGPSRSTNSNTKHLYKAPTLEEMEKLKSVEQSGGTTFSLQLSAILESTLLPLTPQANLKTVLSTLHSTILSLPSLPPLPPTKAIKRIGKQVKIPFTGGEEWDPTKNEVKWQLGWGKPEEIVVGGSWGVVGGYKKGKGEAGNIDLVVVMPSAMFSPKDRMDYRYFHKRSHYLAVIYATIQKLAMHDGPLNGVKLSWDVSMGDARRPIINVSAGKDQGLKHRLDIRIHASILPSVFPLSTLSPSKSLLRSEVPTPLYSSSIINDTLHKPHLLHLHRLSQLLSPERTVDSFLAIWRIWCTRRGIRKERGASAWFASMLLGWVVDGGEVGGIGGVREKVKKVRGVGKGLGHWGALRAAWEFLTHTDFTSTPVFINTNSEDIILPSEFTKSFDDDIFVDPTGRVNIFAGWEKGDVQSLKHHARETLAMLEDEHTDQFGETFLKDRRGGLTRFVLVIRRVDISSAELSTDAHQISEYPSSTDLAIHSFATILRRGLSDRAKIVHISPSSTSSTTLAIGIIFDPEHATRVIDIGPSSDSAQATAAEAFRALWGSKAELRRFKDGSISESVVWEINRPEEATLIPGKIVKFLLNHHFQLPEDIIQCLSSDKTWQEIIQIQPSVRNAINIPGSEKQGFRPVLSAYDELYKILKDLDTELPLSILNVNPSSELLRYSSIYVPHPIDINRINTVPGCISHVSPVEVVLQFESSPKWPDDLGAIQKVKLALFEKLARVLEGKLPKSQINILFDGGCSDIEDSASLEILVPQGIAFRLKIHYEKERVLLERIIQEDKKPLPILGTALPKSSVKLAIPALEKHLLLFNHKTQHHQSIIPLHHRYPSYSTATRLLKKWFASHMLLGIHISVEVIELLMAKVYLASNSLQVPSSGTNGFIRAMVMLAEWEWKNEAMFVPIFSVKEATSNEAGRYDFPHEKRQEGIKAFETLRSKDSSSVNSHQNGWVVFTEEDQSGLRWTRKVNKVIAARVGQLARATLVAVRGGSEDGVLDIKSLFITPLNHYDFLLHLTPSTTTKYHQSIQANPEEWESKLKYRNIHSSSSESSIKIGFNPSEMFVEDMIKVYGDSIPWFYDISGGNVIGGIWNPQKDGGRGLKAFLGYNSKPIESESALVTINKDAIIGEITRLGKGLIERVERRN</sequence>
<evidence type="ECO:0000256" key="4">
    <source>
        <dbReference type="ARBA" id="ARBA00023242"/>
    </source>
</evidence>
<feature type="compositionally biased region" description="Acidic residues" evidence="6">
    <location>
        <begin position="33"/>
        <end position="57"/>
    </location>
</feature>
<feature type="domain" description="Nrap protein" evidence="12">
    <location>
        <begin position="1099"/>
        <end position="1233"/>
    </location>
</feature>
<dbReference type="PANTHER" id="PTHR17972">
    <property type="entry name" value="NUCLEOLAR RNA-ASSOCIATED PROTEIN"/>
    <property type="match status" value="1"/>
</dbReference>
<dbReference type="InterPro" id="IPR035370">
    <property type="entry name" value="Nrap_D5"/>
</dbReference>
<dbReference type="GO" id="GO:0032040">
    <property type="term" value="C:small-subunit processome"/>
    <property type="evidence" value="ECO:0007669"/>
    <property type="project" value="TreeGrafter"/>
</dbReference>
<comment type="similarity">
    <text evidence="2 5">Belongs to the NRAP family.</text>
</comment>
<dbReference type="InterPro" id="IPR035371">
    <property type="entry name" value="Nrap_D6"/>
</dbReference>
<keyword evidence="5" id="KW-0687">Ribonucleoprotein</keyword>
<name>A0A1B9FX29_9TREE</name>
<feature type="domain" description="Nrap protein" evidence="8">
    <location>
        <begin position="384"/>
        <end position="532"/>
    </location>
</feature>
<dbReference type="InterPro" id="IPR035369">
    <property type="entry name" value="Nrap_D4"/>
</dbReference>
<accession>A0A1B9FX29</accession>
<dbReference type="GO" id="GO:0003723">
    <property type="term" value="F:RNA binding"/>
    <property type="evidence" value="ECO:0007669"/>
    <property type="project" value="UniProtKB-KW"/>
</dbReference>
<feature type="domain" description="Nrap protein" evidence="11">
    <location>
        <begin position="924"/>
        <end position="1096"/>
    </location>
</feature>
<feature type="compositionally biased region" description="Basic residues" evidence="6">
    <location>
        <begin position="1"/>
        <end position="22"/>
    </location>
</feature>